<dbReference type="Proteomes" id="UP000547458">
    <property type="component" value="Unassembled WGS sequence"/>
</dbReference>
<reference evidence="2 3" key="1">
    <citation type="submission" date="2020-03" db="EMBL/GenBank/DDBJ databases">
        <title>Sequencing the genomes of 1000 actinobacteria strains.</title>
        <authorList>
            <person name="Klenk H.-P."/>
        </authorList>
    </citation>
    <scope>NUCLEOTIDE SEQUENCE [LARGE SCALE GENOMIC DNA]</scope>
    <source>
        <strain evidence="2 3">DSM 16403</strain>
    </source>
</reference>
<organism evidence="2 3">
    <name type="scientific">Arthrobacter pigmenti</name>
    <dbReference type="NCBI Taxonomy" id="271432"/>
    <lineage>
        <taxon>Bacteria</taxon>
        <taxon>Bacillati</taxon>
        <taxon>Actinomycetota</taxon>
        <taxon>Actinomycetes</taxon>
        <taxon>Micrococcales</taxon>
        <taxon>Micrococcaceae</taxon>
        <taxon>Arthrobacter</taxon>
    </lineage>
</organism>
<keyword evidence="1" id="KW-0812">Transmembrane</keyword>
<dbReference type="AlphaFoldDB" id="A0A846RQE7"/>
<accession>A0A846RQE7</accession>
<keyword evidence="1" id="KW-1133">Transmembrane helix</keyword>
<name>A0A846RQE7_9MICC</name>
<feature type="transmembrane region" description="Helical" evidence="1">
    <location>
        <begin position="80"/>
        <end position="99"/>
    </location>
</feature>
<sequence>MADTVGPGAFTTTEAAPFHMLRGELLKASPIGASAVGKEKPMAGQNGIDMKLRAAFILPAVALILVLAILAASFPDLLRPLTFAMPVVVFVALGALFVTERKRRRREPK</sequence>
<evidence type="ECO:0000313" key="2">
    <source>
        <dbReference type="EMBL" id="NJC22387.1"/>
    </source>
</evidence>
<evidence type="ECO:0000313" key="3">
    <source>
        <dbReference type="Proteomes" id="UP000547458"/>
    </source>
</evidence>
<keyword evidence="1" id="KW-0472">Membrane</keyword>
<dbReference type="EMBL" id="JAATJL010000001">
    <property type="protein sequence ID" value="NJC22387.1"/>
    <property type="molecule type" value="Genomic_DNA"/>
</dbReference>
<gene>
    <name evidence="2" type="ORF">BJ994_001463</name>
</gene>
<keyword evidence="3" id="KW-1185">Reference proteome</keyword>
<feature type="transmembrane region" description="Helical" evidence="1">
    <location>
        <begin position="54"/>
        <end position="74"/>
    </location>
</feature>
<evidence type="ECO:0000256" key="1">
    <source>
        <dbReference type="SAM" id="Phobius"/>
    </source>
</evidence>
<protein>
    <submittedName>
        <fullName evidence="2">Flp pilus assembly protein TadB</fullName>
    </submittedName>
</protein>
<comment type="caution">
    <text evidence="2">The sequence shown here is derived from an EMBL/GenBank/DDBJ whole genome shotgun (WGS) entry which is preliminary data.</text>
</comment>
<proteinExistence type="predicted"/>